<gene>
    <name evidence="9" type="ORF">ACFY05_15000</name>
</gene>
<feature type="transmembrane region" description="Helical" evidence="7">
    <location>
        <begin position="89"/>
        <end position="110"/>
    </location>
</feature>
<feature type="transmembrane region" description="Helical" evidence="7">
    <location>
        <begin position="303"/>
        <end position="324"/>
    </location>
</feature>
<protein>
    <submittedName>
        <fullName evidence="9">MFS transporter</fullName>
    </submittedName>
</protein>
<dbReference type="InterPro" id="IPR011701">
    <property type="entry name" value="MFS"/>
</dbReference>
<evidence type="ECO:0000256" key="2">
    <source>
        <dbReference type="ARBA" id="ARBA00022475"/>
    </source>
</evidence>
<keyword evidence="3 7" id="KW-0812">Transmembrane</keyword>
<sequence length="455" mass="45686">MIEDVARTVAGGEGAVVTGTDEVEASETGNRTHSEAPEPVAAPDGPSRARRNEVVLVAFTAMTNLADGVLKIVLPLLAVGLGGSPGQVALVGLTLTLPWLVVSLPVGVLADRADRRVLVIGADLVRLAAVAGLLAAVAAQACSLPVLYACGLVVGLAEVVANTAGGALVPAAVPPERRARTNAWIAGAETVANEFCGPAVGGLLVGLGAAVALGSVAAAFVVGAVLIAMLAGRFRPVPASPGRAGDGAGAGGVIADIREGLGFVWRHRLLRTLTLTIAVLAASWSAWLALLPSYAASVLETDAAGYGFLISAIGLGGLAGAGLVTVINRLLGVRWALFADLVGTFLMMGVPAIFPTAWAVAAAAFAGGMGGTLWTVNSRTIAQALVPDRLLGRYGAASRLLGWGTLPVGAGLGGLLAEIFGIRTAFALFAVMVVMLPIPFLRTVTTAELARSAGS</sequence>
<feature type="transmembrane region" description="Helical" evidence="7">
    <location>
        <begin position="54"/>
        <end position="77"/>
    </location>
</feature>
<keyword evidence="5 7" id="KW-0472">Membrane</keyword>
<dbReference type="Gene3D" id="1.20.1250.20">
    <property type="entry name" value="MFS general substrate transporter like domains"/>
    <property type="match status" value="1"/>
</dbReference>
<evidence type="ECO:0000256" key="1">
    <source>
        <dbReference type="ARBA" id="ARBA00004651"/>
    </source>
</evidence>
<evidence type="ECO:0000256" key="7">
    <source>
        <dbReference type="SAM" id="Phobius"/>
    </source>
</evidence>
<feature type="domain" description="Major facilitator superfamily (MFS) profile" evidence="8">
    <location>
        <begin position="52"/>
        <end position="448"/>
    </location>
</feature>
<evidence type="ECO:0000256" key="6">
    <source>
        <dbReference type="SAM" id="MobiDB-lite"/>
    </source>
</evidence>
<reference evidence="9 10" key="1">
    <citation type="submission" date="2024-10" db="EMBL/GenBank/DDBJ databases">
        <title>The Natural Products Discovery Center: Release of the First 8490 Sequenced Strains for Exploring Actinobacteria Biosynthetic Diversity.</title>
        <authorList>
            <person name="Kalkreuter E."/>
            <person name="Kautsar S.A."/>
            <person name="Yang D."/>
            <person name="Bader C.D."/>
            <person name="Teijaro C.N."/>
            <person name="Fluegel L."/>
            <person name="Davis C.M."/>
            <person name="Simpson J.R."/>
            <person name="Lauterbach L."/>
            <person name="Steele A.D."/>
            <person name="Gui C."/>
            <person name="Meng S."/>
            <person name="Li G."/>
            <person name="Viehrig K."/>
            <person name="Ye F."/>
            <person name="Su P."/>
            <person name="Kiefer A.F."/>
            <person name="Nichols A."/>
            <person name="Cepeda A.J."/>
            <person name="Yan W."/>
            <person name="Fan B."/>
            <person name="Jiang Y."/>
            <person name="Adhikari A."/>
            <person name="Zheng C.-J."/>
            <person name="Schuster L."/>
            <person name="Cowan T.M."/>
            <person name="Smanski M.J."/>
            <person name="Chevrette M.G."/>
            <person name="De Carvalho L.P.S."/>
            <person name="Shen B."/>
        </authorList>
    </citation>
    <scope>NUCLEOTIDE SEQUENCE [LARGE SCALE GENOMIC DNA]</scope>
    <source>
        <strain evidence="9 10">NPDC001281</strain>
    </source>
</reference>
<keyword evidence="2" id="KW-1003">Cell membrane</keyword>
<dbReference type="RefSeq" id="WP_387342538.1">
    <property type="nucleotide sequence ID" value="NZ_JBIAXI010000008.1"/>
</dbReference>
<evidence type="ECO:0000256" key="3">
    <source>
        <dbReference type="ARBA" id="ARBA00022692"/>
    </source>
</evidence>
<dbReference type="CDD" id="cd06173">
    <property type="entry name" value="MFS_MefA_like"/>
    <property type="match status" value="1"/>
</dbReference>
<feature type="region of interest" description="Disordered" evidence="6">
    <location>
        <begin position="16"/>
        <end position="47"/>
    </location>
</feature>
<dbReference type="InterPro" id="IPR020846">
    <property type="entry name" value="MFS_dom"/>
</dbReference>
<dbReference type="PANTHER" id="PTHR23513:SF6">
    <property type="entry name" value="MAJOR FACILITATOR SUPERFAMILY ASSOCIATED DOMAIN-CONTAINING PROTEIN"/>
    <property type="match status" value="1"/>
</dbReference>
<evidence type="ECO:0000259" key="8">
    <source>
        <dbReference type="PROSITE" id="PS50850"/>
    </source>
</evidence>
<proteinExistence type="predicted"/>
<comment type="subcellular location">
    <subcellularLocation>
        <location evidence="1">Cell membrane</location>
        <topology evidence="1">Multi-pass membrane protein</topology>
    </subcellularLocation>
</comment>
<dbReference type="PANTHER" id="PTHR23513">
    <property type="entry name" value="INTEGRAL MEMBRANE EFFLUX PROTEIN-RELATED"/>
    <property type="match status" value="1"/>
</dbReference>
<name>A0ABW6V4D6_MICFU</name>
<feature type="transmembrane region" description="Helical" evidence="7">
    <location>
        <begin position="117"/>
        <end position="139"/>
    </location>
</feature>
<feature type="transmembrane region" description="Helical" evidence="7">
    <location>
        <begin position="273"/>
        <end position="291"/>
    </location>
</feature>
<accession>A0ABW6V4D6</accession>
<evidence type="ECO:0000256" key="5">
    <source>
        <dbReference type="ARBA" id="ARBA00023136"/>
    </source>
</evidence>
<organism evidence="9 10">
    <name type="scientific">Microtetraspora fusca</name>
    <dbReference type="NCBI Taxonomy" id="1997"/>
    <lineage>
        <taxon>Bacteria</taxon>
        <taxon>Bacillati</taxon>
        <taxon>Actinomycetota</taxon>
        <taxon>Actinomycetes</taxon>
        <taxon>Streptosporangiales</taxon>
        <taxon>Streptosporangiaceae</taxon>
        <taxon>Microtetraspora</taxon>
    </lineage>
</organism>
<dbReference type="PROSITE" id="PS50850">
    <property type="entry name" value="MFS"/>
    <property type="match status" value="1"/>
</dbReference>
<dbReference type="SUPFAM" id="SSF103473">
    <property type="entry name" value="MFS general substrate transporter"/>
    <property type="match status" value="1"/>
</dbReference>
<feature type="transmembrane region" description="Helical" evidence="7">
    <location>
        <begin position="203"/>
        <end position="231"/>
    </location>
</feature>
<evidence type="ECO:0000313" key="9">
    <source>
        <dbReference type="EMBL" id="MFF4774162.1"/>
    </source>
</evidence>
<dbReference type="Proteomes" id="UP001602119">
    <property type="component" value="Unassembled WGS sequence"/>
</dbReference>
<keyword evidence="10" id="KW-1185">Reference proteome</keyword>
<dbReference type="Pfam" id="PF07690">
    <property type="entry name" value="MFS_1"/>
    <property type="match status" value="1"/>
</dbReference>
<keyword evidence="4 7" id="KW-1133">Transmembrane helix</keyword>
<dbReference type="EMBL" id="JBIAXI010000008">
    <property type="protein sequence ID" value="MFF4774162.1"/>
    <property type="molecule type" value="Genomic_DNA"/>
</dbReference>
<evidence type="ECO:0000313" key="10">
    <source>
        <dbReference type="Proteomes" id="UP001602119"/>
    </source>
</evidence>
<feature type="transmembrane region" description="Helical" evidence="7">
    <location>
        <begin position="422"/>
        <end position="441"/>
    </location>
</feature>
<evidence type="ECO:0000256" key="4">
    <source>
        <dbReference type="ARBA" id="ARBA00022989"/>
    </source>
</evidence>
<dbReference type="InterPro" id="IPR036259">
    <property type="entry name" value="MFS_trans_sf"/>
</dbReference>
<comment type="caution">
    <text evidence="9">The sequence shown here is derived from an EMBL/GenBank/DDBJ whole genome shotgun (WGS) entry which is preliminary data.</text>
</comment>